<dbReference type="InterPro" id="IPR011251">
    <property type="entry name" value="Luciferase-like_dom"/>
</dbReference>
<protein>
    <submittedName>
        <fullName evidence="3">LLM class flavin-dependent oxidoreductase</fullName>
    </submittedName>
</protein>
<dbReference type="Proteomes" id="UP000432015">
    <property type="component" value="Unassembled WGS sequence"/>
</dbReference>
<evidence type="ECO:0000313" key="3">
    <source>
        <dbReference type="EMBL" id="MUN41051.1"/>
    </source>
</evidence>
<dbReference type="SUPFAM" id="SSF51679">
    <property type="entry name" value="Bacterial luciferase-like"/>
    <property type="match status" value="1"/>
</dbReference>
<evidence type="ECO:0000259" key="2">
    <source>
        <dbReference type="Pfam" id="PF00296"/>
    </source>
</evidence>
<dbReference type="Gene3D" id="3.20.20.30">
    <property type="entry name" value="Luciferase-like domain"/>
    <property type="match status" value="1"/>
</dbReference>
<comment type="caution">
    <text evidence="3">The sequence shown here is derived from an EMBL/GenBank/DDBJ whole genome shotgun (WGS) entry which is preliminary data.</text>
</comment>
<evidence type="ECO:0000313" key="4">
    <source>
        <dbReference type="Proteomes" id="UP000432015"/>
    </source>
</evidence>
<organism evidence="3 4">
    <name type="scientific">Actinomadura litoris</name>
    <dbReference type="NCBI Taxonomy" id="2678616"/>
    <lineage>
        <taxon>Bacteria</taxon>
        <taxon>Bacillati</taxon>
        <taxon>Actinomycetota</taxon>
        <taxon>Actinomycetes</taxon>
        <taxon>Streptosporangiales</taxon>
        <taxon>Thermomonosporaceae</taxon>
        <taxon>Actinomadura</taxon>
    </lineage>
</organism>
<dbReference type="InterPro" id="IPR036661">
    <property type="entry name" value="Luciferase-like_sf"/>
</dbReference>
<keyword evidence="4" id="KW-1185">Reference proteome</keyword>
<dbReference type="PANTHER" id="PTHR30011">
    <property type="entry name" value="ALKANESULFONATE MONOOXYGENASE-RELATED"/>
    <property type="match status" value="1"/>
</dbReference>
<feature type="domain" description="Luciferase-like" evidence="2">
    <location>
        <begin position="58"/>
        <end position="269"/>
    </location>
</feature>
<gene>
    <name evidence="3" type="ORF">GNZ18_31270</name>
</gene>
<reference evidence="3 4" key="1">
    <citation type="submission" date="2019-11" db="EMBL/GenBank/DDBJ databases">
        <authorList>
            <person name="Cao P."/>
        </authorList>
    </citation>
    <scope>NUCLEOTIDE SEQUENCE [LARGE SCALE GENOMIC DNA]</scope>
    <source>
        <strain evidence="3 4">NEAU-AAG5</strain>
    </source>
</reference>
<dbReference type="AlphaFoldDB" id="A0A7K1L9F2"/>
<feature type="compositionally biased region" description="Low complexity" evidence="1">
    <location>
        <begin position="1"/>
        <end position="10"/>
    </location>
</feature>
<dbReference type="InterPro" id="IPR051260">
    <property type="entry name" value="Diverse_substr_monoxygenases"/>
</dbReference>
<dbReference type="PANTHER" id="PTHR30011:SF32">
    <property type="entry name" value="CONSERVED PROTEIN"/>
    <property type="match status" value="1"/>
</dbReference>
<feature type="region of interest" description="Disordered" evidence="1">
    <location>
        <begin position="1"/>
        <end position="22"/>
    </location>
</feature>
<dbReference type="EMBL" id="WOFH01000013">
    <property type="protein sequence ID" value="MUN41051.1"/>
    <property type="molecule type" value="Genomic_DNA"/>
</dbReference>
<dbReference type="Pfam" id="PF00296">
    <property type="entry name" value="Bac_luciferase"/>
    <property type="match status" value="1"/>
</dbReference>
<accession>A0A7K1L9F2</accession>
<feature type="compositionally biased region" description="Basic residues" evidence="1">
    <location>
        <begin position="11"/>
        <end position="22"/>
    </location>
</feature>
<name>A0A7K1L9F2_9ACTN</name>
<evidence type="ECO:0000256" key="1">
    <source>
        <dbReference type="SAM" id="MobiDB-lite"/>
    </source>
</evidence>
<sequence length="335" mass="36031">MQFSPAPTRYGPRRRPRRRRCRPERHRIRTCTRSQSLGEVLRVGIGLPAAVPDTDATVIGNWAAESEERGFASLGVIDRLVYDNLDPLVALAAAAARTERIELLTTVLNAGYRANPVLLAKQIDSLERLCAGRLTVGLGMGGWPEDYAASGVSMTGRGAAFEAGLAAMRAVWRGETTGASGQVPALPEGRPGLLLAGLVPAGFARAARLSDGWVAPSFGLQTLEQGVEAVHREWAKAARPGRPRVIVERYFCLGPGAAETADAYVAHYYGPDYLPHIQPDVLTDPERLRLEIDRLTAAGADDLVLLPCTGDPRQIGLLADALDQTFRTPVKQATP</sequence>
<proteinExistence type="predicted"/>
<dbReference type="GO" id="GO:0016705">
    <property type="term" value="F:oxidoreductase activity, acting on paired donors, with incorporation or reduction of molecular oxygen"/>
    <property type="evidence" value="ECO:0007669"/>
    <property type="project" value="InterPro"/>
</dbReference>